<sequence length="167" mass="19817">MKPNSFLLGFFMEQKINNTFKRIEKKLIENEDIAILELFYTAKNEDDKEKRAYLLGKYYRNVVLKKQVLKFLLKNDFKELRSNLFDEGFSQYYDGENPNMIFEKLLSTIIFLIFAFTLIFIGIVDLINDKVTVGLNWRLQTIVTTGPLRIFFGIILMVLAFYQIRKK</sequence>
<keyword evidence="1" id="KW-0812">Transmembrane</keyword>
<keyword evidence="3" id="KW-1185">Reference proteome</keyword>
<dbReference type="Proteomes" id="UP000825258">
    <property type="component" value="Chromosome"/>
</dbReference>
<reference evidence="2 3" key="1">
    <citation type="submission" date="2021-06" db="EMBL/GenBank/DDBJ databases">
        <title>Whole genome sequences of Flavobacterium sp. KK2020170 and assembly.</title>
        <authorList>
            <person name="Kitahara K."/>
            <person name="Miyoshi S."/>
            <person name="Uesaka K."/>
        </authorList>
    </citation>
    <scope>NUCLEOTIDE SEQUENCE [LARGE SCALE GENOMIC DNA]</scope>
    <source>
        <strain evidence="2 3">KK2020170</strain>
    </source>
</reference>
<name>A0ABM7S6C0_9FLAO</name>
<gene>
    <name evidence="2" type="ORF">KK2020170_18890</name>
</gene>
<feature type="transmembrane region" description="Helical" evidence="1">
    <location>
        <begin position="147"/>
        <end position="164"/>
    </location>
</feature>
<evidence type="ECO:0000313" key="3">
    <source>
        <dbReference type="Proteomes" id="UP000825258"/>
    </source>
</evidence>
<keyword evidence="1" id="KW-1133">Transmembrane helix</keyword>
<evidence type="ECO:0000313" key="2">
    <source>
        <dbReference type="EMBL" id="BCY29021.1"/>
    </source>
</evidence>
<protein>
    <submittedName>
        <fullName evidence="2">Uncharacterized protein</fullName>
    </submittedName>
</protein>
<dbReference type="EMBL" id="AP024749">
    <property type="protein sequence ID" value="BCY29021.1"/>
    <property type="molecule type" value="Genomic_DNA"/>
</dbReference>
<keyword evidence="1" id="KW-0472">Membrane</keyword>
<feature type="transmembrane region" description="Helical" evidence="1">
    <location>
        <begin position="105"/>
        <end position="127"/>
    </location>
</feature>
<organism evidence="2 3">
    <name type="scientific">Flavobacterium okayamense</name>
    <dbReference type="NCBI Taxonomy" id="2830782"/>
    <lineage>
        <taxon>Bacteria</taxon>
        <taxon>Pseudomonadati</taxon>
        <taxon>Bacteroidota</taxon>
        <taxon>Flavobacteriia</taxon>
        <taxon>Flavobacteriales</taxon>
        <taxon>Flavobacteriaceae</taxon>
        <taxon>Flavobacterium</taxon>
    </lineage>
</organism>
<accession>A0ABM7S6C0</accession>
<proteinExistence type="predicted"/>
<evidence type="ECO:0000256" key="1">
    <source>
        <dbReference type="SAM" id="Phobius"/>
    </source>
</evidence>